<feature type="region of interest" description="Disordered" evidence="1">
    <location>
        <begin position="266"/>
        <end position="286"/>
    </location>
</feature>
<evidence type="ECO:0000256" key="1">
    <source>
        <dbReference type="SAM" id="MobiDB-lite"/>
    </source>
</evidence>
<sequence>MSTFVHQALVRRKVVVDLIEGAKARGHRARRNVDMDEARKRAMELLEEGVPPEIMRLVPLDDALHKVQMQKAATPVPRPDGLREAGEILETTKANAVVCEKSSFDEGDINARRIEAVRTFVQRLDAAREAVERDMLTQARTWFTCVSANATGEVEQLTPAEIGEGANQIYRALDDKYVDISNRKQKVNGDMTKVRHVPGLGKAAHKLLTHIEHTSRRLAGAQEARRVMRFETNALRVRCGVPIFVTFSPDEGRNLLVVRLSRTRRQDPAHKAADDEAHSRLAGGRGWPSVAPDMDGLRMDLPMAAGEAGVPQWSERRRILARDPMASVDGFRILVDATLRHLFGVR</sequence>
<keyword evidence="3" id="KW-1185">Reference proteome</keyword>
<dbReference type="Proteomes" id="UP001189429">
    <property type="component" value="Unassembled WGS sequence"/>
</dbReference>
<accession>A0ABN9XXT4</accession>
<proteinExistence type="predicted"/>
<organism evidence="2 3">
    <name type="scientific">Prorocentrum cordatum</name>
    <dbReference type="NCBI Taxonomy" id="2364126"/>
    <lineage>
        <taxon>Eukaryota</taxon>
        <taxon>Sar</taxon>
        <taxon>Alveolata</taxon>
        <taxon>Dinophyceae</taxon>
        <taxon>Prorocentrales</taxon>
        <taxon>Prorocentraceae</taxon>
        <taxon>Prorocentrum</taxon>
    </lineage>
</organism>
<comment type="caution">
    <text evidence="2">The sequence shown here is derived from an EMBL/GenBank/DDBJ whole genome shotgun (WGS) entry which is preliminary data.</text>
</comment>
<dbReference type="EMBL" id="CAUYUJ010021251">
    <property type="protein sequence ID" value="CAK0903535.1"/>
    <property type="molecule type" value="Genomic_DNA"/>
</dbReference>
<gene>
    <name evidence="2" type="ORF">PCOR1329_LOCUS79835</name>
</gene>
<name>A0ABN9XXT4_9DINO</name>
<evidence type="ECO:0000313" key="2">
    <source>
        <dbReference type="EMBL" id="CAK0903535.1"/>
    </source>
</evidence>
<protein>
    <submittedName>
        <fullName evidence="2">Uncharacterized protein</fullName>
    </submittedName>
</protein>
<reference evidence="2" key="1">
    <citation type="submission" date="2023-10" db="EMBL/GenBank/DDBJ databases">
        <authorList>
            <person name="Chen Y."/>
            <person name="Shah S."/>
            <person name="Dougan E. K."/>
            <person name="Thang M."/>
            <person name="Chan C."/>
        </authorList>
    </citation>
    <scope>NUCLEOTIDE SEQUENCE [LARGE SCALE GENOMIC DNA]</scope>
</reference>
<evidence type="ECO:0000313" key="3">
    <source>
        <dbReference type="Proteomes" id="UP001189429"/>
    </source>
</evidence>
<feature type="compositionally biased region" description="Basic and acidic residues" evidence="1">
    <location>
        <begin position="266"/>
        <end position="279"/>
    </location>
</feature>
<feature type="non-terminal residue" evidence="2">
    <location>
        <position position="346"/>
    </location>
</feature>